<evidence type="ECO:0000313" key="3">
    <source>
        <dbReference type="EMBL" id="SFK63323.1"/>
    </source>
</evidence>
<dbReference type="SUPFAM" id="SSF48498">
    <property type="entry name" value="Tetracyclin repressor-like, C-terminal domain"/>
    <property type="match status" value="1"/>
</dbReference>
<protein>
    <submittedName>
        <fullName evidence="3">Transcriptional regulator, TetR family</fullName>
    </submittedName>
</protein>
<accession>A0A1I4B448</accession>
<dbReference type="PANTHER" id="PTHR47506:SF1">
    <property type="entry name" value="HTH-TYPE TRANSCRIPTIONAL REGULATOR YJDC"/>
    <property type="match status" value="1"/>
</dbReference>
<keyword evidence="1" id="KW-0805">Transcription regulation</keyword>
<dbReference type="InterPro" id="IPR036271">
    <property type="entry name" value="Tet_transcr_reg_TetR-rel_C_sf"/>
</dbReference>
<dbReference type="InterPro" id="IPR009057">
    <property type="entry name" value="Homeodomain-like_sf"/>
</dbReference>
<sequence>MYSFPIAGERDCCPPLKTYSGTMSSLDPIRDGELSPELETALDSCVKVFMLQGFQHSTLEDLAVASGTSRDFIEKHFATKEQFCAAAMRWYFSKFYRQLRSVLALHSELYPAVEAVLYEFIELSREQYDAGTAMRFHTLMDIVELDPDLSEELRKMKLEGMEHFIFKFTQCKGELNTDDEATALAKFYATVFEGLSIMVQHGMSHEDLYSMANLSLEVLANHLKKGINF</sequence>
<dbReference type="Proteomes" id="UP000199598">
    <property type="component" value="Unassembled WGS sequence"/>
</dbReference>
<name>A0A1I4B448_9HYPH</name>
<dbReference type="Gene3D" id="1.10.10.60">
    <property type="entry name" value="Homeodomain-like"/>
    <property type="match status" value="1"/>
</dbReference>
<comment type="caution">
    <text evidence="3">The sequence shown here is derived from an EMBL/GenBank/DDBJ whole genome shotgun (WGS) entry which is preliminary data.</text>
</comment>
<proteinExistence type="predicted"/>
<keyword evidence="2" id="KW-0804">Transcription</keyword>
<dbReference type="EMBL" id="FOSK01000007">
    <property type="protein sequence ID" value="SFK63323.1"/>
    <property type="molecule type" value="Genomic_DNA"/>
</dbReference>
<evidence type="ECO:0000256" key="1">
    <source>
        <dbReference type="ARBA" id="ARBA00023015"/>
    </source>
</evidence>
<gene>
    <name evidence="3" type="ORF">SAMN04488518_107110</name>
</gene>
<evidence type="ECO:0000256" key="2">
    <source>
        <dbReference type="ARBA" id="ARBA00023163"/>
    </source>
</evidence>
<dbReference type="SUPFAM" id="SSF46689">
    <property type="entry name" value="Homeodomain-like"/>
    <property type="match status" value="1"/>
</dbReference>
<evidence type="ECO:0000313" key="4">
    <source>
        <dbReference type="Proteomes" id="UP000199598"/>
    </source>
</evidence>
<keyword evidence="4" id="KW-1185">Reference proteome</keyword>
<dbReference type="PANTHER" id="PTHR47506">
    <property type="entry name" value="TRANSCRIPTIONAL REGULATORY PROTEIN"/>
    <property type="match status" value="1"/>
</dbReference>
<reference evidence="3 4" key="1">
    <citation type="submission" date="2016-10" db="EMBL/GenBank/DDBJ databases">
        <authorList>
            <person name="Varghese N."/>
            <person name="Submissions S."/>
        </authorList>
    </citation>
    <scope>NUCLEOTIDE SEQUENCE [LARGE SCALE GENOMIC DNA]</scope>
    <source>
        <strain evidence="3 4">DSM 16392</strain>
    </source>
</reference>
<dbReference type="Gene3D" id="1.10.357.10">
    <property type="entry name" value="Tetracycline Repressor, domain 2"/>
    <property type="match status" value="1"/>
</dbReference>
<organism evidence="3 4">
    <name type="scientific">Pseudovibrio ascidiaceicola</name>
    <dbReference type="NCBI Taxonomy" id="285279"/>
    <lineage>
        <taxon>Bacteria</taxon>
        <taxon>Pseudomonadati</taxon>
        <taxon>Pseudomonadota</taxon>
        <taxon>Alphaproteobacteria</taxon>
        <taxon>Hyphomicrobiales</taxon>
        <taxon>Stappiaceae</taxon>
        <taxon>Pseudovibrio</taxon>
    </lineage>
</organism>